<keyword evidence="10 12" id="KW-0472">Membrane</keyword>
<feature type="transmembrane region" description="Helical" evidence="12">
    <location>
        <begin position="188"/>
        <end position="205"/>
    </location>
</feature>
<accession>A0ABP0UN30</accession>
<feature type="transmembrane region" description="Helical" evidence="12">
    <location>
        <begin position="55"/>
        <end position="75"/>
    </location>
</feature>
<dbReference type="SMART" id="SM00665">
    <property type="entry name" value="B561"/>
    <property type="match status" value="1"/>
</dbReference>
<evidence type="ECO:0000256" key="9">
    <source>
        <dbReference type="ARBA" id="ARBA00023004"/>
    </source>
</evidence>
<dbReference type="PANTHER" id="PTHR15422:SF24">
    <property type="entry name" value="DOMON RELATED DOMAIN-CONTAINING PROTEIN"/>
    <property type="match status" value="1"/>
</dbReference>
<dbReference type="CDD" id="cd08760">
    <property type="entry name" value="Cyt_b561_FRRS1_like"/>
    <property type="match status" value="1"/>
</dbReference>
<feature type="transmembrane region" description="Helical" evidence="12">
    <location>
        <begin position="149"/>
        <end position="168"/>
    </location>
</feature>
<evidence type="ECO:0000256" key="12">
    <source>
        <dbReference type="SAM" id="Phobius"/>
    </source>
</evidence>
<dbReference type="EMBL" id="OZ019896">
    <property type="protein sequence ID" value="CAK9224389.1"/>
    <property type="molecule type" value="Genomic_DNA"/>
</dbReference>
<dbReference type="InterPro" id="IPR045150">
    <property type="entry name" value="CYB561D1/2"/>
</dbReference>
<evidence type="ECO:0000256" key="8">
    <source>
        <dbReference type="ARBA" id="ARBA00022989"/>
    </source>
</evidence>
<dbReference type="InterPro" id="IPR006593">
    <property type="entry name" value="Cyt_b561/ferric_Rdtase_TM"/>
</dbReference>
<comment type="subcellular location">
    <subcellularLocation>
        <location evidence="2">Membrane</location>
        <topology evidence="2">Multi-pass membrane protein</topology>
    </subcellularLocation>
</comment>
<evidence type="ECO:0000256" key="11">
    <source>
        <dbReference type="SAM" id="MobiDB-lite"/>
    </source>
</evidence>
<evidence type="ECO:0000256" key="13">
    <source>
        <dbReference type="SAM" id="SignalP"/>
    </source>
</evidence>
<evidence type="ECO:0000256" key="5">
    <source>
        <dbReference type="ARBA" id="ARBA00022692"/>
    </source>
</evidence>
<feature type="domain" description="Cytochrome b561" evidence="14">
    <location>
        <begin position="20"/>
        <end position="209"/>
    </location>
</feature>
<evidence type="ECO:0000256" key="7">
    <source>
        <dbReference type="ARBA" id="ARBA00022982"/>
    </source>
</evidence>
<name>A0ABP0UN30_9BRYO</name>
<keyword evidence="5 12" id="KW-0812">Transmembrane</keyword>
<evidence type="ECO:0000313" key="15">
    <source>
        <dbReference type="EMBL" id="CAK9224389.1"/>
    </source>
</evidence>
<keyword evidence="7" id="KW-0249">Electron transport</keyword>
<proteinExistence type="predicted"/>
<dbReference type="PANTHER" id="PTHR15422">
    <property type="entry name" value="OS05G0565100 PROTEIN"/>
    <property type="match status" value="1"/>
</dbReference>
<evidence type="ECO:0000259" key="14">
    <source>
        <dbReference type="PROSITE" id="PS50939"/>
    </source>
</evidence>
<reference evidence="15" key="1">
    <citation type="submission" date="2024-02" db="EMBL/GenBank/DDBJ databases">
        <authorList>
            <consortium name="ELIXIR-Norway"/>
            <consortium name="Elixir Norway"/>
        </authorList>
    </citation>
    <scope>NUCLEOTIDE SEQUENCE</scope>
</reference>
<feature type="region of interest" description="Disordered" evidence="11">
    <location>
        <begin position="231"/>
        <end position="258"/>
    </location>
</feature>
<feature type="transmembrane region" description="Helical" evidence="12">
    <location>
        <begin position="87"/>
        <end position="105"/>
    </location>
</feature>
<feature type="signal peptide" evidence="13">
    <location>
        <begin position="1"/>
        <end position="26"/>
    </location>
</feature>
<evidence type="ECO:0000256" key="6">
    <source>
        <dbReference type="ARBA" id="ARBA00022723"/>
    </source>
</evidence>
<dbReference type="Pfam" id="PF03188">
    <property type="entry name" value="Cytochrom_B561"/>
    <property type="match status" value="1"/>
</dbReference>
<evidence type="ECO:0000256" key="3">
    <source>
        <dbReference type="ARBA" id="ARBA00022448"/>
    </source>
</evidence>
<gene>
    <name evidence="15" type="ORF">CSSPTR1EN2_LOCUS17307</name>
</gene>
<organism evidence="15 16">
    <name type="scientific">Sphagnum troendelagicum</name>
    <dbReference type="NCBI Taxonomy" id="128251"/>
    <lineage>
        <taxon>Eukaryota</taxon>
        <taxon>Viridiplantae</taxon>
        <taxon>Streptophyta</taxon>
        <taxon>Embryophyta</taxon>
        <taxon>Bryophyta</taxon>
        <taxon>Sphagnophytina</taxon>
        <taxon>Sphagnopsida</taxon>
        <taxon>Sphagnales</taxon>
        <taxon>Sphagnaceae</taxon>
        <taxon>Sphagnum</taxon>
    </lineage>
</organism>
<dbReference type="PROSITE" id="PS50939">
    <property type="entry name" value="CYTOCHROME_B561"/>
    <property type="match status" value="1"/>
</dbReference>
<evidence type="ECO:0000256" key="1">
    <source>
        <dbReference type="ARBA" id="ARBA00001970"/>
    </source>
</evidence>
<keyword evidence="3" id="KW-0813">Transport</keyword>
<evidence type="ECO:0000256" key="2">
    <source>
        <dbReference type="ARBA" id="ARBA00004141"/>
    </source>
</evidence>
<keyword evidence="16" id="KW-1185">Reference proteome</keyword>
<evidence type="ECO:0000256" key="10">
    <source>
        <dbReference type="ARBA" id="ARBA00023136"/>
    </source>
</evidence>
<feature type="compositionally biased region" description="Basic and acidic residues" evidence="11">
    <location>
        <begin position="235"/>
        <end position="248"/>
    </location>
</feature>
<keyword evidence="9" id="KW-0408">Iron</keyword>
<protein>
    <recommendedName>
        <fullName evidence="14">Cytochrome b561 domain-containing protein</fullName>
    </recommendedName>
</protein>
<keyword evidence="4" id="KW-0349">Heme</keyword>
<comment type="cofactor">
    <cofactor evidence="1">
        <name>heme b</name>
        <dbReference type="ChEBI" id="CHEBI:60344"/>
    </cofactor>
</comment>
<evidence type="ECO:0000313" key="16">
    <source>
        <dbReference type="Proteomes" id="UP001497512"/>
    </source>
</evidence>
<feature type="chain" id="PRO_5047320589" description="Cytochrome b561 domain-containing protein" evidence="13">
    <location>
        <begin position="27"/>
        <end position="258"/>
    </location>
</feature>
<dbReference type="Gene3D" id="1.20.120.1770">
    <property type="match status" value="1"/>
</dbReference>
<keyword evidence="6" id="KW-0479">Metal-binding</keyword>
<dbReference type="Proteomes" id="UP001497512">
    <property type="component" value="Chromosome 4"/>
</dbReference>
<keyword evidence="8 12" id="KW-1133">Transmembrane helix</keyword>
<keyword evidence="13" id="KW-0732">Signal</keyword>
<sequence>MAVMMSNPLMMAILLLACCVAAVVEAQTTAPAPAPSVDPNEGNATSIGWYKAHGWLLWMAFGVFFPVGILLSRYGQYRLKWWFEMHIAFQVLGVITSTIGVAIAFKKFDALNDEMTHTKLGVAIMVLVWIQVLLSVIRPKRGQVSRVPWYFVHWLFGTASVLLAWFNIFKGLDLYVTSWTVGTQKDLYVLFSLNVAILAFAYLFLDRFNHLMNQSKERNVVHPNGQYPLGTAGKPMKDQHEDKLEGKYNSEVNGNNYV</sequence>
<feature type="transmembrane region" description="Helical" evidence="12">
    <location>
        <begin position="117"/>
        <end position="137"/>
    </location>
</feature>
<evidence type="ECO:0000256" key="4">
    <source>
        <dbReference type="ARBA" id="ARBA00022617"/>
    </source>
</evidence>